<evidence type="ECO:0000313" key="2">
    <source>
        <dbReference type="Proteomes" id="UP001058974"/>
    </source>
</evidence>
<dbReference type="Proteomes" id="UP001058974">
    <property type="component" value="Chromosome 2"/>
</dbReference>
<keyword evidence="2" id="KW-1185">Reference proteome</keyword>
<name>A0A9D4Y9N4_PEA</name>
<dbReference type="Gramene" id="Psat02G0211100-T1">
    <property type="protein sequence ID" value="KAI5435568.1"/>
    <property type="gene ID" value="KIW84_022111"/>
</dbReference>
<dbReference type="AlphaFoldDB" id="A0A9D4Y9N4"/>
<proteinExistence type="predicted"/>
<protein>
    <submittedName>
        <fullName evidence="1">Uncharacterized protein</fullName>
    </submittedName>
</protein>
<organism evidence="1 2">
    <name type="scientific">Pisum sativum</name>
    <name type="common">Garden pea</name>
    <name type="synonym">Lathyrus oleraceus</name>
    <dbReference type="NCBI Taxonomy" id="3888"/>
    <lineage>
        <taxon>Eukaryota</taxon>
        <taxon>Viridiplantae</taxon>
        <taxon>Streptophyta</taxon>
        <taxon>Embryophyta</taxon>
        <taxon>Tracheophyta</taxon>
        <taxon>Spermatophyta</taxon>
        <taxon>Magnoliopsida</taxon>
        <taxon>eudicotyledons</taxon>
        <taxon>Gunneridae</taxon>
        <taxon>Pentapetalae</taxon>
        <taxon>rosids</taxon>
        <taxon>fabids</taxon>
        <taxon>Fabales</taxon>
        <taxon>Fabaceae</taxon>
        <taxon>Papilionoideae</taxon>
        <taxon>50 kb inversion clade</taxon>
        <taxon>NPAAA clade</taxon>
        <taxon>Hologalegina</taxon>
        <taxon>IRL clade</taxon>
        <taxon>Fabeae</taxon>
        <taxon>Lathyrus</taxon>
    </lineage>
</organism>
<evidence type="ECO:0000313" key="1">
    <source>
        <dbReference type="EMBL" id="KAI5435568.1"/>
    </source>
</evidence>
<gene>
    <name evidence="1" type="ORF">KIW84_022111</name>
</gene>
<reference evidence="1 2" key="1">
    <citation type="journal article" date="2022" name="Nat. Genet.">
        <title>Improved pea reference genome and pan-genome highlight genomic features and evolutionary characteristics.</title>
        <authorList>
            <person name="Yang T."/>
            <person name="Liu R."/>
            <person name="Luo Y."/>
            <person name="Hu S."/>
            <person name="Wang D."/>
            <person name="Wang C."/>
            <person name="Pandey M.K."/>
            <person name="Ge S."/>
            <person name="Xu Q."/>
            <person name="Li N."/>
            <person name="Li G."/>
            <person name="Huang Y."/>
            <person name="Saxena R.K."/>
            <person name="Ji Y."/>
            <person name="Li M."/>
            <person name="Yan X."/>
            <person name="He Y."/>
            <person name="Liu Y."/>
            <person name="Wang X."/>
            <person name="Xiang C."/>
            <person name="Varshney R.K."/>
            <person name="Ding H."/>
            <person name="Gao S."/>
            <person name="Zong X."/>
        </authorList>
    </citation>
    <scope>NUCLEOTIDE SEQUENCE [LARGE SCALE GENOMIC DNA]</scope>
    <source>
        <strain evidence="1 2">cv. Zhongwan 6</strain>
    </source>
</reference>
<comment type="caution">
    <text evidence="1">The sequence shown here is derived from an EMBL/GenBank/DDBJ whole genome shotgun (WGS) entry which is preliminary data.</text>
</comment>
<sequence length="255" mass="29142">MQMYVMAKLPILYDVEAQLYVKEAQLDKFGQELDMTTAIANIVHANDQTIGVCDNMAKTKGQGRDLVEMHHELGELIHITPHNYAAFRLCRITLCGLCIAREFLQREIDNEIIRVDRDLNFNQVNIVQDDPLPQPEESPINMVEGCQGNYQVYNVRFVRGSLVRMHRSLFRLAFVLSHDYTACEVCSINPRACPFVRKDIQKLLDARTIIVAYPKNLENDVNVIIPLFNIPKPLEITFDSHNSMISPLVTSTKLP</sequence>
<dbReference type="EMBL" id="JAMSHJ010000002">
    <property type="protein sequence ID" value="KAI5435568.1"/>
    <property type="molecule type" value="Genomic_DNA"/>
</dbReference>
<accession>A0A9D4Y9N4</accession>